<dbReference type="GeneID" id="54347429"/>
<proteinExistence type="predicted"/>
<gene>
    <name evidence="2" type="ORF">M421DRAFT_374502</name>
</gene>
<dbReference type="RefSeq" id="XP_033450692.1">
    <property type="nucleotide sequence ID" value="XM_033589781.1"/>
</dbReference>
<dbReference type="Proteomes" id="UP000800082">
    <property type="component" value="Unassembled WGS sequence"/>
</dbReference>
<organism evidence="2 3">
    <name type="scientific">Didymella exigua CBS 183.55</name>
    <dbReference type="NCBI Taxonomy" id="1150837"/>
    <lineage>
        <taxon>Eukaryota</taxon>
        <taxon>Fungi</taxon>
        <taxon>Dikarya</taxon>
        <taxon>Ascomycota</taxon>
        <taxon>Pezizomycotina</taxon>
        <taxon>Dothideomycetes</taxon>
        <taxon>Pleosporomycetidae</taxon>
        <taxon>Pleosporales</taxon>
        <taxon>Pleosporineae</taxon>
        <taxon>Didymellaceae</taxon>
        <taxon>Didymella</taxon>
    </lineage>
</organism>
<evidence type="ECO:0000256" key="1">
    <source>
        <dbReference type="SAM" id="MobiDB-lite"/>
    </source>
</evidence>
<feature type="compositionally biased region" description="Basic and acidic residues" evidence="1">
    <location>
        <begin position="35"/>
        <end position="48"/>
    </location>
</feature>
<dbReference type="OrthoDB" id="3799339at2759"/>
<keyword evidence="3" id="KW-1185">Reference proteome</keyword>
<sequence length="224" mass="27110">MGRRDDSPPRRPEPSYRFDSYEDGKPKWAPQTPTEDPRGNRDYQDNRRDSRRHKERYEDDAPPPPPPQESRPRPRRTRSYSSGSDSEVPPAKPPRRSNTTKDRNRRPRDHYDSYDEHPRRDDRRHDNRGYVSDDRHNRPRKDYDDHDRRDRRRDDRDRSRDRSRDRHDDRDRDYDRRDRDVGRSGQPEWQKQAMGMFTAYALPIIKKEGTKYLANKMGGGGRKR</sequence>
<evidence type="ECO:0000313" key="2">
    <source>
        <dbReference type="EMBL" id="KAF1930444.1"/>
    </source>
</evidence>
<reference evidence="2" key="1">
    <citation type="journal article" date="2020" name="Stud. Mycol.">
        <title>101 Dothideomycetes genomes: a test case for predicting lifestyles and emergence of pathogens.</title>
        <authorList>
            <person name="Haridas S."/>
            <person name="Albert R."/>
            <person name="Binder M."/>
            <person name="Bloem J."/>
            <person name="Labutti K."/>
            <person name="Salamov A."/>
            <person name="Andreopoulos B."/>
            <person name="Baker S."/>
            <person name="Barry K."/>
            <person name="Bills G."/>
            <person name="Bluhm B."/>
            <person name="Cannon C."/>
            <person name="Castanera R."/>
            <person name="Culley D."/>
            <person name="Daum C."/>
            <person name="Ezra D."/>
            <person name="Gonzalez J."/>
            <person name="Henrissat B."/>
            <person name="Kuo A."/>
            <person name="Liang C."/>
            <person name="Lipzen A."/>
            <person name="Lutzoni F."/>
            <person name="Magnuson J."/>
            <person name="Mondo S."/>
            <person name="Nolan M."/>
            <person name="Ohm R."/>
            <person name="Pangilinan J."/>
            <person name="Park H.-J."/>
            <person name="Ramirez L."/>
            <person name="Alfaro M."/>
            <person name="Sun H."/>
            <person name="Tritt A."/>
            <person name="Yoshinaga Y."/>
            <person name="Zwiers L.-H."/>
            <person name="Turgeon B."/>
            <person name="Goodwin S."/>
            <person name="Spatafora J."/>
            <person name="Crous P."/>
            <person name="Grigoriev I."/>
        </authorList>
    </citation>
    <scope>NUCLEOTIDE SEQUENCE</scope>
    <source>
        <strain evidence="2">CBS 183.55</strain>
    </source>
</reference>
<feature type="compositionally biased region" description="Basic and acidic residues" evidence="1">
    <location>
        <begin position="1"/>
        <end position="26"/>
    </location>
</feature>
<evidence type="ECO:0000313" key="3">
    <source>
        <dbReference type="Proteomes" id="UP000800082"/>
    </source>
</evidence>
<protein>
    <submittedName>
        <fullName evidence="2">Uncharacterized protein</fullName>
    </submittedName>
</protein>
<accession>A0A6A5RTG0</accession>
<feature type="compositionally biased region" description="Basic and acidic residues" evidence="1">
    <location>
        <begin position="109"/>
        <end position="182"/>
    </location>
</feature>
<dbReference type="EMBL" id="ML978963">
    <property type="protein sequence ID" value="KAF1930444.1"/>
    <property type="molecule type" value="Genomic_DNA"/>
</dbReference>
<feature type="region of interest" description="Disordered" evidence="1">
    <location>
        <begin position="1"/>
        <end position="193"/>
    </location>
</feature>
<name>A0A6A5RTG0_9PLEO</name>
<dbReference type="AlphaFoldDB" id="A0A6A5RTG0"/>